<dbReference type="Proteomes" id="UP000629287">
    <property type="component" value="Unassembled WGS sequence"/>
</dbReference>
<keyword evidence="2" id="KW-0812">Transmembrane</keyword>
<feature type="transmembrane region" description="Helical" evidence="2">
    <location>
        <begin position="12"/>
        <end position="30"/>
    </location>
</feature>
<sequence>MIDAYQHALTPVFGYLVPLFVAALILALWLPEKKLAETHDHGEAETTPPERVMQKSWQPGPTSPGHDNPSIETVEFERRRPTVIEIDRFRFCDTAAAPGPRTTTSQIQCAQSATTCVFPPPVSGARRGR</sequence>
<evidence type="ECO:0000256" key="1">
    <source>
        <dbReference type="SAM" id="MobiDB-lite"/>
    </source>
</evidence>
<dbReference type="EMBL" id="JADBGF010000001">
    <property type="protein sequence ID" value="MBE1601647.1"/>
    <property type="molecule type" value="Genomic_DNA"/>
</dbReference>
<gene>
    <name evidence="3" type="ORF">H4687_007776</name>
</gene>
<keyword evidence="4" id="KW-1185">Reference proteome</keyword>
<evidence type="ECO:0000256" key="2">
    <source>
        <dbReference type="SAM" id="Phobius"/>
    </source>
</evidence>
<keyword evidence="2" id="KW-0472">Membrane</keyword>
<evidence type="ECO:0000313" key="3">
    <source>
        <dbReference type="EMBL" id="MBE1601647.1"/>
    </source>
</evidence>
<reference evidence="3 4" key="1">
    <citation type="submission" date="2020-10" db="EMBL/GenBank/DDBJ databases">
        <title>Sequencing the genomes of 1000 actinobacteria strains.</title>
        <authorList>
            <person name="Klenk H.-P."/>
        </authorList>
    </citation>
    <scope>NUCLEOTIDE SEQUENCE [LARGE SCALE GENOMIC DNA]</scope>
    <source>
        <strain evidence="3 4">DSM 41803</strain>
    </source>
</reference>
<name>A0A8I0PCJ0_9ACTN</name>
<accession>A0A8I0PCJ0</accession>
<proteinExistence type="predicted"/>
<evidence type="ECO:0000313" key="4">
    <source>
        <dbReference type="Proteomes" id="UP000629287"/>
    </source>
</evidence>
<dbReference type="OrthoDB" id="4327387at2"/>
<feature type="region of interest" description="Disordered" evidence="1">
    <location>
        <begin position="38"/>
        <end position="77"/>
    </location>
</feature>
<comment type="caution">
    <text evidence="3">The sequence shown here is derived from an EMBL/GenBank/DDBJ whole genome shotgun (WGS) entry which is preliminary data.</text>
</comment>
<dbReference type="AlphaFoldDB" id="A0A8I0PCJ0"/>
<dbReference type="GeneID" id="41401265"/>
<keyword evidence="2" id="KW-1133">Transmembrane helix</keyword>
<protein>
    <submittedName>
        <fullName evidence="3">Uncharacterized protein</fullName>
    </submittedName>
</protein>
<dbReference type="RefSeq" id="WP_148274183.1">
    <property type="nucleotide sequence ID" value="NZ_JADBGF010000001.1"/>
</dbReference>
<organism evidence="3 4">
    <name type="scientific">Streptomyces stelliscabiei</name>
    <dbReference type="NCBI Taxonomy" id="146820"/>
    <lineage>
        <taxon>Bacteria</taxon>
        <taxon>Bacillati</taxon>
        <taxon>Actinomycetota</taxon>
        <taxon>Actinomycetes</taxon>
        <taxon>Kitasatosporales</taxon>
        <taxon>Streptomycetaceae</taxon>
        <taxon>Streptomyces</taxon>
    </lineage>
</organism>